<dbReference type="EMBL" id="JANUGW010000019">
    <property type="protein sequence ID" value="MCS0584218.1"/>
    <property type="molecule type" value="Genomic_DNA"/>
</dbReference>
<evidence type="ECO:0000313" key="2">
    <source>
        <dbReference type="Proteomes" id="UP001204151"/>
    </source>
</evidence>
<evidence type="ECO:0000313" key="1">
    <source>
        <dbReference type="EMBL" id="MCS0584218.1"/>
    </source>
</evidence>
<dbReference type="RefSeq" id="WP_258818780.1">
    <property type="nucleotide sequence ID" value="NZ_JANUGW010000019.1"/>
</dbReference>
<sequence>MRLIEADELRQFSEILKSRSCSLADFELYELDTTDPKSDELSPMKGFVQIRRKSNDVVREYVTGDGTSWVSVFEKDLGTGRFG</sequence>
<protein>
    <submittedName>
        <fullName evidence="1">Transcriptional regulator</fullName>
    </submittedName>
</protein>
<comment type="caution">
    <text evidence="1">The sequence shown here is derived from an EMBL/GenBank/DDBJ whole genome shotgun (WGS) entry which is preliminary data.</text>
</comment>
<accession>A0ABT1ZWA1</accession>
<keyword evidence="2" id="KW-1185">Reference proteome</keyword>
<proteinExistence type="predicted"/>
<dbReference type="Proteomes" id="UP001204151">
    <property type="component" value="Unassembled WGS sequence"/>
</dbReference>
<name>A0ABT1ZWA1_9BURK</name>
<organism evidence="1 2">
    <name type="scientific">Massilia pinisoli</name>
    <dbReference type="NCBI Taxonomy" id="1772194"/>
    <lineage>
        <taxon>Bacteria</taxon>
        <taxon>Pseudomonadati</taxon>
        <taxon>Pseudomonadota</taxon>
        <taxon>Betaproteobacteria</taxon>
        <taxon>Burkholderiales</taxon>
        <taxon>Oxalobacteraceae</taxon>
        <taxon>Telluria group</taxon>
        <taxon>Massilia</taxon>
    </lineage>
</organism>
<gene>
    <name evidence="1" type="ORF">NX784_21715</name>
</gene>
<reference evidence="1 2" key="1">
    <citation type="submission" date="2022-08" db="EMBL/GenBank/DDBJ databases">
        <title>Reclassification of Massilia species as members of the genera Telluria, Duganella, Pseudoduganella, Mokoshia gen. nov. and Zemynaea gen. nov. using orthogonal and non-orthogonal genome-based approaches.</title>
        <authorList>
            <person name="Bowman J.P."/>
        </authorList>
    </citation>
    <scope>NUCLEOTIDE SEQUENCE [LARGE SCALE GENOMIC DNA]</scope>
    <source>
        <strain evidence="1 2">JCM 31316</strain>
    </source>
</reference>